<comment type="caution">
    <text evidence="2">The sequence shown here is derived from an EMBL/GenBank/DDBJ whole genome shotgun (WGS) entry which is preliminary data.</text>
</comment>
<feature type="compositionally biased region" description="Acidic residues" evidence="1">
    <location>
        <begin position="56"/>
        <end position="68"/>
    </location>
</feature>
<evidence type="ECO:0000256" key="1">
    <source>
        <dbReference type="SAM" id="MobiDB-lite"/>
    </source>
</evidence>
<feature type="compositionally biased region" description="Basic residues" evidence="1">
    <location>
        <begin position="726"/>
        <end position="742"/>
    </location>
</feature>
<feature type="compositionally biased region" description="Acidic residues" evidence="1">
    <location>
        <begin position="898"/>
        <end position="913"/>
    </location>
</feature>
<feature type="region of interest" description="Disordered" evidence="1">
    <location>
        <begin position="664"/>
        <end position="913"/>
    </location>
</feature>
<dbReference type="PANTHER" id="PTHR13361">
    <property type="entry name" value="WW DOMAIN-BINDING PROTEIN 11"/>
    <property type="match status" value="1"/>
</dbReference>
<name>A0AAD7H4B8_9AGAR</name>
<keyword evidence="3" id="KW-1185">Reference proteome</keyword>
<feature type="compositionally biased region" description="Low complexity" evidence="1">
    <location>
        <begin position="277"/>
        <end position="319"/>
    </location>
</feature>
<feature type="compositionally biased region" description="Basic and acidic residues" evidence="1">
    <location>
        <begin position="681"/>
        <end position="707"/>
    </location>
</feature>
<feature type="compositionally biased region" description="Low complexity" evidence="1">
    <location>
        <begin position="29"/>
        <end position="44"/>
    </location>
</feature>
<feature type="compositionally biased region" description="Basic residues" evidence="1">
    <location>
        <begin position="833"/>
        <end position="842"/>
    </location>
</feature>
<feature type="compositionally biased region" description="Basic and acidic residues" evidence="1">
    <location>
        <begin position="80"/>
        <end position="109"/>
    </location>
</feature>
<feature type="compositionally biased region" description="Basic residues" evidence="1">
    <location>
        <begin position="671"/>
        <end position="680"/>
    </location>
</feature>
<dbReference type="EMBL" id="JARKIB010000392">
    <property type="protein sequence ID" value="KAJ7711581.1"/>
    <property type="molecule type" value="Genomic_DNA"/>
</dbReference>
<feature type="compositionally biased region" description="Acidic residues" evidence="1">
    <location>
        <begin position="764"/>
        <end position="781"/>
    </location>
</feature>
<evidence type="ECO:0000313" key="3">
    <source>
        <dbReference type="Proteomes" id="UP001215598"/>
    </source>
</evidence>
<proteinExistence type="predicted"/>
<feature type="compositionally biased region" description="Pro residues" evidence="1">
    <location>
        <begin position="160"/>
        <end position="211"/>
    </location>
</feature>
<sequence>MFVHHSRHPSLAIPPRKESKAAPKKAPPKKAAPAKKAAPKAASATKKKPAIKAVAADDELEEEEDQNEHEDRNSSGSDTAGEKNHGEEGHGEKNKSSEGADHLADDLRDMATPPPDDDLTHDLCNLDDSADALRDMATPPPNEIPPDKVSPSPQQQRDSTPPPRDSTPPLPPPDKVPPPPQQQCESTPPPPPRDSTPPHDSTPPPPPPDKVLPPLQQQQRESTPPPPPRDSTPLHDSTPPPPPPDKVLPPPQQQQHESTPPPPPRDSTPPARLHSTAAPARQGPAAAAAAARIHSTAAPARQGLAAAAAAAQLHSTAAPTQLHSTAAPKGGAKTVVATSQEDGVELDGGSWRECNPDAPMKPPRVVASRPDLTDAEKNSLALQCELNVAAKARFEKEITDFDASMWTKANELAEEFDKTPEEPVERPSMEVSLEVNADRPAGSKLKAPALQKMLKEDGRYDDQTPEEQEALLTEFEESRGVVKSGTRLNNTAACRDVTAFSSRVNREITLLNKRTGAEAFCVIGRSDVHDTIKPGVVGTPNSFKFFPQILRTTHDQFAIKFDNFGINRDEIGLSAGFDALRKSTISMISDGLHCATGKHLQMKYEDYDDILSDYSVELVGWPKDVPFKAPSVLGSINLIRPVHDALTAGSCRWEKMTDARVEEHKAAVAAKAKKTKKPHRDKGLTRDAAREMREKKRQRGSDDEGGKPKCRRTNLTGMSPDELAEHKRKLNREKKRRARARKSGATVPVPSRARSAKSRATVSDSEDEDNDEDDDDDEEEWVPIGEKGKKRKAREDESGSEGDGEGRRKKKKAKRADSADSTPPPTPAENERRKARRARHAEKAKANLRTSLSPRKAVGPRPLPKPKYKPALTPGASTSKLPRVLTLSGIDLAPETDSSSDDEEDDEEEEAGH</sequence>
<feature type="compositionally biased region" description="Low complexity" evidence="1">
    <location>
        <begin position="212"/>
        <end position="222"/>
    </location>
</feature>
<accession>A0AAD7H4B8</accession>
<dbReference type="PANTHER" id="PTHR13361:SF1">
    <property type="entry name" value="WW DOMAIN-BINDING PROTEIN 11"/>
    <property type="match status" value="1"/>
</dbReference>
<feature type="compositionally biased region" description="Pro residues" evidence="1">
    <location>
        <begin position="238"/>
        <end position="252"/>
    </location>
</feature>
<dbReference type="AlphaFoldDB" id="A0AAD7H4B8"/>
<dbReference type="GO" id="GO:0005681">
    <property type="term" value="C:spliceosomal complex"/>
    <property type="evidence" value="ECO:0007669"/>
    <property type="project" value="TreeGrafter"/>
</dbReference>
<gene>
    <name evidence="2" type="ORF">B0H16DRAFT_1745053</name>
</gene>
<protein>
    <submittedName>
        <fullName evidence="2">Uncharacterized protein</fullName>
    </submittedName>
</protein>
<evidence type="ECO:0000313" key="2">
    <source>
        <dbReference type="EMBL" id="KAJ7711581.1"/>
    </source>
</evidence>
<dbReference type="Proteomes" id="UP001215598">
    <property type="component" value="Unassembled WGS sequence"/>
</dbReference>
<organism evidence="2 3">
    <name type="scientific">Mycena metata</name>
    <dbReference type="NCBI Taxonomy" id="1033252"/>
    <lineage>
        <taxon>Eukaryota</taxon>
        <taxon>Fungi</taxon>
        <taxon>Dikarya</taxon>
        <taxon>Basidiomycota</taxon>
        <taxon>Agaricomycotina</taxon>
        <taxon>Agaricomycetes</taxon>
        <taxon>Agaricomycetidae</taxon>
        <taxon>Agaricales</taxon>
        <taxon>Marasmiineae</taxon>
        <taxon>Mycenaceae</taxon>
        <taxon>Mycena</taxon>
    </lineage>
</organism>
<feature type="region of interest" description="Disordered" evidence="1">
    <location>
        <begin position="1"/>
        <end position="367"/>
    </location>
</feature>
<reference evidence="2" key="1">
    <citation type="submission" date="2023-03" db="EMBL/GenBank/DDBJ databases">
        <title>Massive genome expansion in bonnet fungi (Mycena s.s.) driven by repeated elements and novel gene families across ecological guilds.</title>
        <authorList>
            <consortium name="Lawrence Berkeley National Laboratory"/>
            <person name="Harder C.B."/>
            <person name="Miyauchi S."/>
            <person name="Viragh M."/>
            <person name="Kuo A."/>
            <person name="Thoen E."/>
            <person name="Andreopoulos B."/>
            <person name="Lu D."/>
            <person name="Skrede I."/>
            <person name="Drula E."/>
            <person name="Henrissat B."/>
            <person name="Morin E."/>
            <person name="Kohler A."/>
            <person name="Barry K."/>
            <person name="LaButti K."/>
            <person name="Morin E."/>
            <person name="Salamov A."/>
            <person name="Lipzen A."/>
            <person name="Mereny Z."/>
            <person name="Hegedus B."/>
            <person name="Baldrian P."/>
            <person name="Stursova M."/>
            <person name="Weitz H."/>
            <person name="Taylor A."/>
            <person name="Grigoriev I.V."/>
            <person name="Nagy L.G."/>
            <person name="Martin F."/>
            <person name="Kauserud H."/>
        </authorList>
    </citation>
    <scope>NUCLEOTIDE SEQUENCE</scope>
    <source>
        <strain evidence="2">CBHHK182m</strain>
    </source>
</reference>